<dbReference type="Pfam" id="PF00874">
    <property type="entry name" value="PRD"/>
    <property type="match status" value="2"/>
</dbReference>
<dbReference type="InterPro" id="IPR011608">
    <property type="entry name" value="PRD"/>
</dbReference>
<keyword evidence="1" id="KW-0677">Repeat</keyword>
<organism evidence="3 4">
    <name type="scientific">Streptococcus porcorum</name>
    <dbReference type="NCBI Taxonomy" id="701526"/>
    <lineage>
        <taxon>Bacteria</taxon>
        <taxon>Bacillati</taxon>
        <taxon>Bacillota</taxon>
        <taxon>Bacilli</taxon>
        <taxon>Lactobacillales</taxon>
        <taxon>Streptococcaceae</taxon>
        <taxon>Streptococcus</taxon>
    </lineage>
</organism>
<proteinExistence type="predicted"/>
<dbReference type="SUPFAM" id="SSF50151">
    <property type="entry name" value="SacY-like RNA-binding domain"/>
    <property type="match status" value="1"/>
</dbReference>
<keyword evidence="4" id="KW-1185">Reference proteome</keyword>
<dbReference type="EMBL" id="JBEPLN010000006">
    <property type="protein sequence ID" value="MET3633883.1"/>
    <property type="molecule type" value="Genomic_DNA"/>
</dbReference>
<evidence type="ECO:0000313" key="4">
    <source>
        <dbReference type="Proteomes" id="UP001549037"/>
    </source>
</evidence>
<dbReference type="PANTHER" id="PTHR30185:SF15">
    <property type="entry name" value="CRYPTIC BETA-GLUCOSIDE BGL OPERON ANTITERMINATOR"/>
    <property type="match status" value="1"/>
</dbReference>
<dbReference type="InterPro" id="IPR036634">
    <property type="entry name" value="PRD_sf"/>
</dbReference>
<feature type="domain" description="PRD" evidence="2">
    <location>
        <begin position="171"/>
        <end position="277"/>
    </location>
</feature>
<dbReference type="SUPFAM" id="SSF63520">
    <property type="entry name" value="PTS-regulatory domain, PRD"/>
    <property type="match status" value="2"/>
</dbReference>
<gene>
    <name evidence="3" type="ORF">ABID28_000518</name>
</gene>
<feature type="domain" description="PRD" evidence="2">
    <location>
        <begin position="65"/>
        <end position="170"/>
    </location>
</feature>
<dbReference type="InterPro" id="IPR050661">
    <property type="entry name" value="BglG_antiterminators"/>
</dbReference>
<sequence length="277" mass="32050">MEILKVYNNNIVQVSDETGKELIVMGKGLGFQKKVGQEIDHEQIEKRFVLEKDSSQGQLDLASLALSADEMELIQGLITRAEEVLNEKFDLSLYIALGDHLHYALARLKEGLVLQNPLTWEVRKFYLKEYQLGLEALDLIKAKFQLDVPEDEAASIALHFVNAQKNADQFSSHKGLTKLVQQLLDIVRLYYGQIADENSVSYHRFVTHLNYFAQRVLSNMEEGQNDEFLYEQVQHNYPEAFACSQRIKVFVEQAYDFKMSKDEQVYLTIHLQRLEKK</sequence>
<dbReference type="NCBIfam" id="NF046042">
    <property type="entry name" value="LicT"/>
    <property type="match status" value="1"/>
</dbReference>
<comment type="caution">
    <text evidence="3">The sequence shown here is derived from an EMBL/GenBank/DDBJ whole genome shotgun (WGS) entry which is preliminary data.</text>
</comment>
<dbReference type="Gene3D" id="1.10.1790.10">
    <property type="entry name" value="PRD domain"/>
    <property type="match status" value="2"/>
</dbReference>
<dbReference type="PANTHER" id="PTHR30185">
    <property type="entry name" value="CRYPTIC BETA-GLUCOSIDE BGL OPERON ANTITERMINATOR"/>
    <property type="match status" value="1"/>
</dbReference>
<protein>
    <submittedName>
        <fullName evidence="3">Beta-glucoside operon transcriptional antiterminator</fullName>
    </submittedName>
</protein>
<dbReference type="InterPro" id="IPR004341">
    <property type="entry name" value="CAT_RNA-bd_dom"/>
</dbReference>
<dbReference type="SMART" id="SM01061">
    <property type="entry name" value="CAT_RBD"/>
    <property type="match status" value="1"/>
</dbReference>
<dbReference type="Gene3D" id="2.30.24.10">
    <property type="entry name" value="CAT RNA-binding domain"/>
    <property type="match status" value="1"/>
</dbReference>
<name>A0ABV2JDW1_9STRE</name>
<dbReference type="PROSITE" id="PS51372">
    <property type="entry name" value="PRD_2"/>
    <property type="match status" value="2"/>
</dbReference>
<accession>A0ABV2JDW1</accession>
<reference evidence="3 4" key="1">
    <citation type="submission" date="2024-06" db="EMBL/GenBank/DDBJ databases">
        <title>Genomic Encyclopedia of Type Strains, Phase IV (KMG-IV): sequencing the most valuable type-strain genomes for metagenomic binning, comparative biology and taxonomic classification.</title>
        <authorList>
            <person name="Goeker M."/>
        </authorList>
    </citation>
    <scope>NUCLEOTIDE SEQUENCE [LARGE SCALE GENOMIC DNA]</scope>
    <source>
        <strain evidence="3 4">DSM 28302</strain>
    </source>
</reference>
<evidence type="ECO:0000256" key="1">
    <source>
        <dbReference type="ARBA" id="ARBA00022737"/>
    </source>
</evidence>
<evidence type="ECO:0000313" key="3">
    <source>
        <dbReference type="EMBL" id="MET3633883.1"/>
    </source>
</evidence>
<dbReference type="Proteomes" id="UP001549037">
    <property type="component" value="Unassembled WGS sequence"/>
</dbReference>
<evidence type="ECO:0000259" key="2">
    <source>
        <dbReference type="PROSITE" id="PS51372"/>
    </source>
</evidence>
<dbReference type="RefSeq" id="WP_354367827.1">
    <property type="nucleotide sequence ID" value="NZ_JBEPLN010000006.1"/>
</dbReference>
<dbReference type="InterPro" id="IPR036650">
    <property type="entry name" value="CAT_RNA-bd_dom_sf"/>
</dbReference>
<dbReference type="Pfam" id="PF03123">
    <property type="entry name" value="CAT_RBD"/>
    <property type="match status" value="1"/>
</dbReference>